<dbReference type="PANTHER" id="PTHR34875">
    <property type="entry name" value="UPF0237 PROTEIN MJ1558"/>
    <property type="match status" value="1"/>
</dbReference>
<dbReference type="PANTHER" id="PTHR34875:SF6">
    <property type="entry name" value="UPF0237 PROTEIN MJ1558"/>
    <property type="match status" value="1"/>
</dbReference>
<dbReference type="KEGG" id="aun:AWM73_07470"/>
<dbReference type="OrthoDB" id="9803078at2"/>
<dbReference type="SUPFAM" id="SSF55021">
    <property type="entry name" value="ACT-like"/>
    <property type="match status" value="1"/>
</dbReference>
<protein>
    <submittedName>
        <fullName evidence="2">ACT domain-containing protein</fullName>
    </submittedName>
</protein>
<dbReference type="Proteomes" id="UP000326476">
    <property type="component" value="Unassembled WGS sequence"/>
</dbReference>
<dbReference type="InterPro" id="IPR002912">
    <property type="entry name" value="ACT_dom"/>
</dbReference>
<evidence type="ECO:0000313" key="2">
    <source>
        <dbReference type="EMBL" id="KAA9241978.1"/>
    </source>
</evidence>
<dbReference type="Pfam" id="PF13740">
    <property type="entry name" value="ACT_6"/>
    <property type="match status" value="1"/>
</dbReference>
<keyword evidence="3" id="KW-1185">Reference proteome</keyword>
<comment type="caution">
    <text evidence="2">The sequence shown here is derived from an EMBL/GenBank/DDBJ whole genome shotgun (WGS) entry which is preliminary data.</text>
</comment>
<organism evidence="2 3">
    <name type="scientific">Aerococcus tenax</name>
    <dbReference type="NCBI Taxonomy" id="3078812"/>
    <lineage>
        <taxon>Bacteria</taxon>
        <taxon>Bacillati</taxon>
        <taxon>Bacillota</taxon>
        <taxon>Bacilli</taxon>
        <taxon>Lactobacillales</taxon>
        <taxon>Aerococcaceae</taxon>
        <taxon>Aerococcus</taxon>
    </lineage>
</organism>
<feature type="domain" description="ACT" evidence="1">
    <location>
        <begin position="4"/>
        <end position="87"/>
    </location>
</feature>
<proteinExistence type="predicted"/>
<dbReference type="NCBIfam" id="NF001220">
    <property type="entry name" value="PRK00194.1"/>
    <property type="match status" value="1"/>
</dbReference>
<dbReference type="RefSeq" id="WP_060778753.1">
    <property type="nucleotide sequence ID" value="NZ_CAJHLU010000002.1"/>
</dbReference>
<dbReference type="InterPro" id="IPR045865">
    <property type="entry name" value="ACT-like_dom_sf"/>
</dbReference>
<evidence type="ECO:0000259" key="1">
    <source>
        <dbReference type="PROSITE" id="PS51671"/>
    </source>
</evidence>
<sequence>MNAVITVVGIDQVGILAKVSTACAENQVNIVDVAQTVMDNYFTMTMLVTVDEGQVAFDDFQESVENLIPGMQITVMHEDIFKAMHRL</sequence>
<dbReference type="GeneID" id="89334814"/>
<dbReference type="AlphaFoldDB" id="A0A0X8FFG2"/>
<dbReference type="EMBL" id="VYVN01000003">
    <property type="protein sequence ID" value="KAA9241978.1"/>
    <property type="molecule type" value="Genomic_DNA"/>
</dbReference>
<dbReference type="Gene3D" id="3.30.70.260">
    <property type="match status" value="1"/>
</dbReference>
<evidence type="ECO:0000313" key="3">
    <source>
        <dbReference type="Proteomes" id="UP000326476"/>
    </source>
</evidence>
<dbReference type="InterPro" id="IPR022986">
    <property type="entry name" value="UPF0237_ACT"/>
</dbReference>
<dbReference type="InterPro" id="IPR050990">
    <property type="entry name" value="UPF0237/GcvR_regulator"/>
</dbReference>
<dbReference type="CDD" id="cd04872">
    <property type="entry name" value="ACT_1ZPV"/>
    <property type="match status" value="1"/>
</dbReference>
<dbReference type="PROSITE" id="PS51671">
    <property type="entry name" value="ACT"/>
    <property type="match status" value="1"/>
</dbReference>
<name>A0A0X8FFG2_9LACT</name>
<gene>
    <name evidence="2" type="ORF">F6I34_01915</name>
</gene>
<reference evidence="3" key="1">
    <citation type="submission" date="2019-09" db="EMBL/GenBank/DDBJ databases">
        <title>Draft genome sequence assemblies of isolates from the urinary tract.</title>
        <authorList>
            <person name="Mores C.R."/>
            <person name="Putonti C."/>
            <person name="Wolfe A.J."/>
        </authorList>
    </citation>
    <scope>NUCLEOTIDE SEQUENCE [LARGE SCALE GENOMIC DNA]</scope>
    <source>
        <strain evidence="3">UMB8614</strain>
    </source>
</reference>
<accession>A0A0X8FFG2</accession>